<evidence type="ECO:0000313" key="2">
    <source>
        <dbReference type="Proteomes" id="UP000199288"/>
    </source>
</evidence>
<keyword evidence="2" id="KW-1185">Reference proteome</keyword>
<name>A0A1H3VNB6_9ACTO</name>
<dbReference type="OrthoDB" id="3827359at2"/>
<reference evidence="2" key="1">
    <citation type="submission" date="2016-10" db="EMBL/GenBank/DDBJ databases">
        <authorList>
            <person name="Varghese N."/>
            <person name="Submissions S."/>
        </authorList>
    </citation>
    <scope>NUCLEOTIDE SEQUENCE [LARGE SCALE GENOMIC DNA]</scope>
    <source>
        <strain evidence="2">KPR-1</strain>
    </source>
</reference>
<proteinExistence type="predicted"/>
<dbReference type="EMBL" id="FNQV01000001">
    <property type="protein sequence ID" value="SDZ76201.1"/>
    <property type="molecule type" value="Genomic_DNA"/>
</dbReference>
<sequence length="177" mass="19108">MSDGLDPAISRLLMDLSDRLATIESAQLEAELVEAERSSVGITERLTSSLGAKMHVVMQGGHSADGVLQDVSATWARLERAQAHHVFVAIAKIAVIKGLGRASHTHREVDIRRSWGHVLRRCGAQGVRVRICSAQREITGRVLGVGKDVVDLELDDGSRAAVVLDQIETLDTWGLAS</sequence>
<gene>
    <name evidence="1" type="ORF">SAMN02910418_00155</name>
</gene>
<dbReference type="Proteomes" id="UP000199288">
    <property type="component" value="Unassembled WGS sequence"/>
</dbReference>
<dbReference type="AlphaFoldDB" id="A0A1H3VNB6"/>
<protein>
    <submittedName>
        <fullName evidence="1">Uncharacterized protein</fullName>
    </submittedName>
</protein>
<organism evidence="1 2">
    <name type="scientific">Bowdeniella nasicola</name>
    <dbReference type="NCBI Taxonomy" id="208480"/>
    <lineage>
        <taxon>Bacteria</taxon>
        <taxon>Bacillati</taxon>
        <taxon>Actinomycetota</taxon>
        <taxon>Actinomycetes</taxon>
        <taxon>Actinomycetales</taxon>
        <taxon>Actinomycetaceae</taxon>
        <taxon>Bowdeniella</taxon>
    </lineage>
</organism>
<dbReference type="RefSeq" id="WP_092561003.1">
    <property type="nucleotide sequence ID" value="NZ_FNQV01000001.1"/>
</dbReference>
<evidence type="ECO:0000313" key="1">
    <source>
        <dbReference type="EMBL" id="SDZ76201.1"/>
    </source>
</evidence>
<accession>A0A1H3VNB6</accession>